<sequence length="351" mass="39965">MPLDHKKLEVAELFKELLENQTKQSKLFGSSREFIKTKVCSYSQEFIERLKKYGKTELNEDLNITNWVEEYCLVIADLRLYQVSTTGNAQCGKTLFNTLLLVDFTTFSNLDTIWFYPTKTQLDSLVPNMFGRVSKHYLTNLEKQLNIENLKSTKGNNYNQRIRDASIYFRFASTSAKDNTEQKKGLTAVGGSAASISGNMLFIEERSQISPDSLSTLYRRLDAARFPNGLIREIGTPGGGLGIESNIDRADYHFYPHTICDSCNKEIALNPKGALFHKQPDGIHLKELLKRLPTEEDQIFTQQLNVIVHLSPLLRQSKQNLAVKLVDIGENGDNPRDFQQQVLGWKSENDQ</sequence>
<gene>
    <name evidence="1" type="ORF">DAPPUDRAFT_123965</name>
</gene>
<protein>
    <submittedName>
        <fullName evidence="1">Uncharacterized protein</fullName>
    </submittedName>
</protein>
<proteinExistence type="predicted"/>
<organism evidence="1 2">
    <name type="scientific">Daphnia pulex</name>
    <name type="common">Water flea</name>
    <dbReference type="NCBI Taxonomy" id="6669"/>
    <lineage>
        <taxon>Eukaryota</taxon>
        <taxon>Metazoa</taxon>
        <taxon>Ecdysozoa</taxon>
        <taxon>Arthropoda</taxon>
        <taxon>Crustacea</taxon>
        <taxon>Branchiopoda</taxon>
        <taxon>Diplostraca</taxon>
        <taxon>Cladocera</taxon>
        <taxon>Anomopoda</taxon>
        <taxon>Daphniidae</taxon>
        <taxon>Daphnia</taxon>
    </lineage>
</organism>
<reference evidence="1 2" key="1">
    <citation type="journal article" date="2011" name="Science">
        <title>The ecoresponsive genome of Daphnia pulex.</title>
        <authorList>
            <person name="Colbourne J.K."/>
            <person name="Pfrender M.E."/>
            <person name="Gilbert D."/>
            <person name="Thomas W.K."/>
            <person name="Tucker A."/>
            <person name="Oakley T.H."/>
            <person name="Tokishita S."/>
            <person name="Aerts A."/>
            <person name="Arnold G.J."/>
            <person name="Basu M.K."/>
            <person name="Bauer D.J."/>
            <person name="Caceres C.E."/>
            <person name="Carmel L."/>
            <person name="Casola C."/>
            <person name="Choi J.H."/>
            <person name="Detter J.C."/>
            <person name="Dong Q."/>
            <person name="Dusheyko S."/>
            <person name="Eads B.D."/>
            <person name="Frohlich T."/>
            <person name="Geiler-Samerotte K.A."/>
            <person name="Gerlach D."/>
            <person name="Hatcher P."/>
            <person name="Jogdeo S."/>
            <person name="Krijgsveld J."/>
            <person name="Kriventseva E.V."/>
            <person name="Kultz D."/>
            <person name="Laforsch C."/>
            <person name="Lindquist E."/>
            <person name="Lopez J."/>
            <person name="Manak J.R."/>
            <person name="Muller J."/>
            <person name="Pangilinan J."/>
            <person name="Patwardhan R.P."/>
            <person name="Pitluck S."/>
            <person name="Pritham E.J."/>
            <person name="Rechtsteiner A."/>
            <person name="Rho M."/>
            <person name="Rogozin I.B."/>
            <person name="Sakarya O."/>
            <person name="Salamov A."/>
            <person name="Schaack S."/>
            <person name="Shapiro H."/>
            <person name="Shiga Y."/>
            <person name="Skalitzky C."/>
            <person name="Smith Z."/>
            <person name="Souvorov A."/>
            <person name="Sung W."/>
            <person name="Tang Z."/>
            <person name="Tsuchiya D."/>
            <person name="Tu H."/>
            <person name="Vos H."/>
            <person name="Wang M."/>
            <person name="Wolf Y.I."/>
            <person name="Yamagata H."/>
            <person name="Yamada T."/>
            <person name="Ye Y."/>
            <person name="Shaw J.R."/>
            <person name="Andrews J."/>
            <person name="Crease T.J."/>
            <person name="Tang H."/>
            <person name="Lucas S.M."/>
            <person name="Robertson H.M."/>
            <person name="Bork P."/>
            <person name="Koonin E.V."/>
            <person name="Zdobnov E.M."/>
            <person name="Grigoriev I.V."/>
            <person name="Lynch M."/>
            <person name="Boore J.L."/>
        </authorList>
    </citation>
    <scope>NUCLEOTIDE SEQUENCE [LARGE SCALE GENOMIC DNA]</scope>
</reference>
<dbReference type="KEGG" id="dpx:DAPPUDRAFT_123965"/>
<feature type="non-terminal residue" evidence="1">
    <location>
        <position position="351"/>
    </location>
</feature>
<evidence type="ECO:0000313" key="1">
    <source>
        <dbReference type="EMBL" id="EFX60493.1"/>
    </source>
</evidence>
<dbReference type="AlphaFoldDB" id="E9I687"/>
<dbReference type="HOGENOM" id="CLU_791253_0_0_1"/>
<name>E9I687_DAPPU</name>
<accession>E9I687</accession>
<dbReference type="Proteomes" id="UP000000305">
    <property type="component" value="Unassembled WGS sequence"/>
</dbReference>
<dbReference type="InParanoid" id="E9I687"/>
<keyword evidence="2" id="KW-1185">Reference proteome</keyword>
<dbReference type="EMBL" id="GL736266">
    <property type="protein sequence ID" value="EFX60493.1"/>
    <property type="molecule type" value="Genomic_DNA"/>
</dbReference>
<evidence type="ECO:0000313" key="2">
    <source>
        <dbReference type="Proteomes" id="UP000000305"/>
    </source>
</evidence>